<dbReference type="Gene3D" id="3.40.50.2000">
    <property type="entry name" value="Glycogen Phosphorylase B"/>
    <property type="match status" value="2"/>
</dbReference>
<dbReference type="PANTHER" id="PTHR12526">
    <property type="entry name" value="GLYCOSYLTRANSFERASE"/>
    <property type="match status" value="1"/>
</dbReference>
<dbReference type="GO" id="GO:1901135">
    <property type="term" value="P:carbohydrate derivative metabolic process"/>
    <property type="evidence" value="ECO:0007669"/>
    <property type="project" value="UniProtKB-ARBA"/>
</dbReference>
<dbReference type="InterPro" id="IPR001296">
    <property type="entry name" value="Glyco_trans_1"/>
</dbReference>
<dbReference type="RefSeq" id="WP_077267417.1">
    <property type="nucleotide sequence ID" value="NZ_BIGN01000034.1"/>
</dbReference>
<evidence type="ECO:0000313" key="3">
    <source>
        <dbReference type="EMBL" id="SCA95988.1"/>
    </source>
</evidence>
<evidence type="ECO:0000259" key="1">
    <source>
        <dbReference type="Pfam" id="PF00534"/>
    </source>
</evidence>
<name>A0A1C3SZF9_KLEPN</name>
<feature type="domain" description="Glycosyltransferase subfamily 4-like N-terminal" evidence="2">
    <location>
        <begin position="18"/>
        <end position="192"/>
    </location>
</feature>
<keyword evidence="3" id="KW-0808">Transferase</keyword>
<gene>
    <name evidence="3" type="primary">wckM</name>
    <name evidence="3" type="synonym">KL140_00008</name>
</gene>
<dbReference type="CDD" id="cd03801">
    <property type="entry name" value="GT4_PimA-like"/>
    <property type="match status" value="1"/>
</dbReference>
<dbReference type="EMBL" id="LT603716">
    <property type="protein sequence ID" value="SCA95988.1"/>
    <property type="molecule type" value="Genomic_DNA"/>
</dbReference>
<dbReference type="SUPFAM" id="SSF53756">
    <property type="entry name" value="UDP-Glycosyltransferase/glycogen phosphorylase"/>
    <property type="match status" value="1"/>
</dbReference>
<dbReference type="InterPro" id="IPR028098">
    <property type="entry name" value="Glyco_trans_4-like_N"/>
</dbReference>
<evidence type="ECO:0000259" key="2">
    <source>
        <dbReference type="Pfam" id="PF13439"/>
    </source>
</evidence>
<dbReference type="AlphaFoldDB" id="A0A1C3SZF9"/>
<reference evidence="3" key="2">
    <citation type="submission" date="2016-08" db="EMBL/GenBank/DDBJ databases">
        <title>Klebsiella loci capsule.</title>
        <authorList>
            <person name="Holt K.E."/>
            <person name="Thomson N.R."/>
        </authorList>
    </citation>
    <scope>NUCLEOTIDE SEQUENCE</scope>
    <source>
        <strain evidence="3">INF156</strain>
    </source>
</reference>
<feature type="domain" description="Glycosyl transferase family 1" evidence="1">
    <location>
        <begin position="204"/>
        <end position="358"/>
    </location>
</feature>
<organism evidence="3">
    <name type="scientific">Klebsiella pneumoniae</name>
    <dbReference type="NCBI Taxonomy" id="573"/>
    <lineage>
        <taxon>Bacteria</taxon>
        <taxon>Pseudomonadati</taxon>
        <taxon>Pseudomonadota</taxon>
        <taxon>Gammaproteobacteria</taxon>
        <taxon>Enterobacterales</taxon>
        <taxon>Enterobacteriaceae</taxon>
        <taxon>Klebsiella/Raoultella group</taxon>
        <taxon>Klebsiella</taxon>
        <taxon>Klebsiella pneumoniae complex</taxon>
    </lineage>
</organism>
<reference evidence="3" key="1">
    <citation type="submission" date="2016-07" db="EMBL/GenBank/DDBJ databases">
        <authorList>
            <person name="Informatics P."/>
        </authorList>
    </citation>
    <scope>NUCLEOTIDE SEQUENCE</scope>
    <source>
        <strain evidence="3">INF156</strain>
    </source>
</reference>
<dbReference type="GO" id="GO:0016757">
    <property type="term" value="F:glycosyltransferase activity"/>
    <property type="evidence" value="ECO:0007669"/>
    <property type="project" value="InterPro"/>
</dbReference>
<sequence>MTRRVYVIVRSISFSESVGGMEKAAKDHILEMIRVGYQVILICPSQKLLGNVPQNLIYMDIPWPIWDKHKIFMTMGVAYNIWCRKVASFLNTQVSHNDILHFHGASAGIIGFLTESAINTSITVVNPHGMEEFGSGSILRLFNRFFTKRLIQKASLADAVIATDNLLVPAVKSNLGIIDGKIFIIPNTINIKKLREYIEYRISNEHSVHNDYLKIVSIGRIEYNKGYDILAKALSLFSSENPQYKLHWTHYGRGKKKELVLNLCKKGGVNISIVENATDYEVQNNLYNCDVFIQPSRYEGSSLTTLEAMVHGCLIIATPVGGIPDKIINYRTGFLSKDVTPESLNEILKIALHHENLSKIKECARSFVESTYDISVSTKKYIELYKSLEK</sequence>
<dbReference type="Pfam" id="PF00534">
    <property type="entry name" value="Glycos_transf_1"/>
    <property type="match status" value="1"/>
</dbReference>
<protein>
    <submittedName>
        <fullName evidence="3">Glycosyltransferase family 1 protein</fullName>
    </submittedName>
</protein>
<accession>A0A1C3SZF9</accession>
<dbReference type="Pfam" id="PF13439">
    <property type="entry name" value="Glyco_transf_4"/>
    <property type="match status" value="1"/>
</dbReference>
<dbReference type="PANTHER" id="PTHR12526:SF630">
    <property type="entry name" value="GLYCOSYLTRANSFERASE"/>
    <property type="match status" value="1"/>
</dbReference>
<proteinExistence type="predicted"/>